<proteinExistence type="predicted"/>
<reference evidence="2" key="1">
    <citation type="submission" date="2025-08" db="UniProtKB">
        <authorList>
            <consortium name="RefSeq"/>
        </authorList>
    </citation>
    <scope>IDENTIFICATION</scope>
    <source>
        <tissue evidence="2">Blood</tissue>
    </source>
</reference>
<dbReference type="PANTHER" id="PTHR35265">
    <property type="entry name" value="LEUKOSIALIN"/>
    <property type="match status" value="1"/>
</dbReference>
<dbReference type="GO" id="GO:0004888">
    <property type="term" value="F:transmembrane signaling receptor activity"/>
    <property type="evidence" value="ECO:0007669"/>
    <property type="project" value="InterPro"/>
</dbReference>
<dbReference type="GO" id="GO:0042742">
    <property type="term" value="P:defense response to bacterium"/>
    <property type="evidence" value="ECO:0007669"/>
    <property type="project" value="TreeGrafter"/>
</dbReference>
<dbReference type="PANTHER" id="PTHR35265:SF1">
    <property type="entry name" value="LEUKOSIALIN"/>
    <property type="match status" value="1"/>
</dbReference>
<accession>A0A9W3FDB1</accession>
<dbReference type="AlphaFoldDB" id="A0A9W3FDB1"/>
<sequence>MWEHGGWGRMLAWVEPGPLPFPLGPCPPVLPQLQEELEQPGPSPVRYRVSWSQLLLMPVALEMTLLLFLFGSVWVQTVSPENITTSPMSESSTLSGSSTSNIHETTTFTSLTSHLTKVVDSTVHPTFPPSSTSDPASEFLSTLGTSPAASSDLAAPRLISSQELMTKNSSVLPEILEATSVPAHPVMDSSESHTVTDTIMATSSLETFSGTRGPSLIMATSSLETSSGTRGPSVTTATSSLETSSGTREPITTATSSLETSSGTRGLSVTTAIIFLKPSMGTRGSTIFGEKIVTISSTSFPKLHPGTNVTLLVSVLLVALLVIIVLLCLLLLCVRWKKQRTGVLTLSRGGKRNGAGDAWAGRAQVSDEEAMIKTDGVSRADKGSGVPQGEGSDQRSTLTTFLNTQKSHQDSLPLEDLKAQSASSLNGEKEPLVGREDGAVEASVPDGPEARDVKAP</sequence>
<dbReference type="OrthoDB" id="9666309at2759"/>
<dbReference type="Proteomes" id="UP001732780">
    <property type="component" value="Chromosome 18"/>
</dbReference>
<dbReference type="GO" id="GO:0050863">
    <property type="term" value="P:regulation of T cell activation"/>
    <property type="evidence" value="ECO:0007669"/>
    <property type="project" value="InterPro"/>
</dbReference>
<dbReference type="GO" id="GO:2000404">
    <property type="term" value="P:regulation of T cell migration"/>
    <property type="evidence" value="ECO:0007669"/>
    <property type="project" value="InterPro"/>
</dbReference>
<evidence type="ECO:0000313" key="2">
    <source>
        <dbReference type="RefSeq" id="XP_010970777.2"/>
    </source>
</evidence>
<dbReference type="InterPro" id="IPR038829">
    <property type="entry name" value="Leukosialin"/>
</dbReference>
<dbReference type="GO" id="GO:0009897">
    <property type="term" value="C:external side of plasma membrane"/>
    <property type="evidence" value="ECO:0007669"/>
    <property type="project" value="TreeGrafter"/>
</dbReference>
<evidence type="ECO:0000313" key="1">
    <source>
        <dbReference type="Proteomes" id="UP001732780"/>
    </source>
</evidence>
<dbReference type="CTD" id="6693"/>
<dbReference type="GeneID" id="105082814"/>
<protein>
    <submittedName>
        <fullName evidence="2">Leukosialin</fullName>
    </submittedName>
</protein>
<organism evidence="1 2">
    <name type="scientific">Camelus bactrianus</name>
    <name type="common">Bactrian camel</name>
    <dbReference type="NCBI Taxonomy" id="9837"/>
    <lineage>
        <taxon>Eukaryota</taxon>
        <taxon>Metazoa</taxon>
        <taxon>Chordata</taxon>
        <taxon>Craniata</taxon>
        <taxon>Vertebrata</taxon>
        <taxon>Euteleostomi</taxon>
        <taxon>Mammalia</taxon>
        <taxon>Eutheria</taxon>
        <taxon>Laurasiatheria</taxon>
        <taxon>Artiodactyla</taxon>
        <taxon>Tylopoda</taxon>
        <taxon>Camelidae</taxon>
        <taxon>Camelus</taxon>
    </lineage>
</organism>
<dbReference type="GO" id="GO:0031072">
    <property type="term" value="F:heat shock protein binding"/>
    <property type="evidence" value="ECO:0007669"/>
    <property type="project" value="TreeGrafter"/>
</dbReference>
<gene>
    <name evidence="2" type="primary">SPN</name>
</gene>
<dbReference type="KEGG" id="cbai:105082814"/>
<keyword evidence="1" id="KW-1185">Reference proteome</keyword>
<dbReference type="GO" id="GO:0050776">
    <property type="term" value="P:regulation of immune response"/>
    <property type="evidence" value="ECO:0007669"/>
    <property type="project" value="TreeGrafter"/>
</dbReference>
<dbReference type="GO" id="GO:0007166">
    <property type="term" value="P:cell surface receptor signaling pathway"/>
    <property type="evidence" value="ECO:0007669"/>
    <property type="project" value="TreeGrafter"/>
</dbReference>
<name>A0A9W3FDB1_CAMBA</name>
<dbReference type="RefSeq" id="XP_010970777.2">
    <property type="nucleotide sequence ID" value="XM_010972475.3"/>
</dbReference>